<name>A0A0R3SIP1_HYMDI</name>
<dbReference type="EMBL" id="UYSG01002027">
    <property type="protein sequence ID" value="VDL55923.1"/>
    <property type="molecule type" value="Genomic_DNA"/>
</dbReference>
<dbReference type="WBParaSite" id="HDID_0000480601-mRNA-1">
    <property type="protein sequence ID" value="HDID_0000480601-mRNA-1"/>
    <property type="gene ID" value="HDID_0000480601"/>
</dbReference>
<accession>A0A0R3SIP1</accession>
<reference evidence="2 3" key="2">
    <citation type="submission" date="2018-11" db="EMBL/GenBank/DDBJ databases">
        <authorList>
            <consortium name="Pathogen Informatics"/>
        </authorList>
    </citation>
    <scope>NUCLEOTIDE SEQUENCE [LARGE SCALE GENOMIC DNA]</scope>
</reference>
<evidence type="ECO:0000313" key="4">
    <source>
        <dbReference type="WBParaSite" id="HDID_0000480601-mRNA-1"/>
    </source>
</evidence>
<dbReference type="Proteomes" id="UP000274504">
    <property type="component" value="Unassembled WGS sequence"/>
</dbReference>
<dbReference type="AlphaFoldDB" id="A0A0R3SIP1"/>
<organism evidence="4">
    <name type="scientific">Hymenolepis diminuta</name>
    <name type="common">Rat tapeworm</name>
    <dbReference type="NCBI Taxonomy" id="6216"/>
    <lineage>
        <taxon>Eukaryota</taxon>
        <taxon>Metazoa</taxon>
        <taxon>Spiralia</taxon>
        <taxon>Lophotrochozoa</taxon>
        <taxon>Platyhelminthes</taxon>
        <taxon>Cestoda</taxon>
        <taxon>Eucestoda</taxon>
        <taxon>Cyclophyllidea</taxon>
        <taxon>Hymenolepididae</taxon>
        <taxon>Hymenolepis</taxon>
    </lineage>
</organism>
<proteinExistence type="predicted"/>
<evidence type="ECO:0000313" key="3">
    <source>
        <dbReference type="Proteomes" id="UP000274504"/>
    </source>
</evidence>
<feature type="region of interest" description="Disordered" evidence="1">
    <location>
        <begin position="46"/>
        <end position="69"/>
    </location>
</feature>
<reference evidence="4" key="1">
    <citation type="submission" date="2017-02" db="UniProtKB">
        <authorList>
            <consortium name="WormBaseParasite"/>
        </authorList>
    </citation>
    <scope>IDENTIFICATION</scope>
</reference>
<gene>
    <name evidence="2" type="ORF">HDID_LOCUS4804</name>
</gene>
<evidence type="ECO:0000313" key="2">
    <source>
        <dbReference type="EMBL" id="VDL55923.1"/>
    </source>
</evidence>
<protein>
    <submittedName>
        <fullName evidence="4">SHSP domain-containing protein</fullName>
    </submittedName>
</protein>
<sequence>MQKILRNLLKFCCCCCQQVEELSPDFVVRYDVNEERVMVEVQKLDKPEQKEDPYSPTIPLPSKILDVDP</sequence>
<evidence type="ECO:0000256" key="1">
    <source>
        <dbReference type="SAM" id="MobiDB-lite"/>
    </source>
</evidence>